<organism evidence="2 3">
    <name type="scientific">Echinostoma caproni</name>
    <dbReference type="NCBI Taxonomy" id="27848"/>
    <lineage>
        <taxon>Eukaryota</taxon>
        <taxon>Metazoa</taxon>
        <taxon>Spiralia</taxon>
        <taxon>Lophotrochozoa</taxon>
        <taxon>Platyhelminthes</taxon>
        <taxon>Trematoda</taxon>
        <taxon>Digenea</taxon>
        <taxon>Plagiorchiida</taxon>
        <taxon>Echinostomata</taxon>
        <taxon>Echinostomatoidea</taxon>
        <taxon>Echinostomatidae</taxon>
        <taxon>Echinostoma</taxon>
    </lineage>
</organism>
<accession>A0A3P8L0M2</accession>
<gene>
    <name evidence="2" type="ORF">ECPE_LOCUS10014</name>
</gene>
<reference evidence="2 3" key="1">
    <citation type="submission" date="2018-11" db="EMBL/GenBank/DDBJ databases">
        <authorList>
            <consortium name="Pathogen Informatics"/>
        </authorList>
    </citation>
    <scope>NUCLEOTIDE SEQUENCE [LARGE SCALE GENOMIC DNA]</scope>
    <source>
        <strain evidence="2 3">Egypt</strain>
    </source>
</reference>
<evidence type="ECO:0000313" key="2">
    <source>
        <dbReference type="EMBL" id="VDP86346.1"/>
    </source>
</evidence>
<feature type="compositionally biased region" description="Basic residues" evidence="1">
    <location>
        <begin position="94"/>
        <end position="115"/>
    </location>
</feature>
<name>A0A3P8L0M2_9TREM</name>
<feature type="compositionally biased region" description="Polar residues" evidence="1">
    <location>
        <begin position="40"/>
        <end position="64"/>
    </location>
</feature>
<evidence type="ECO:0000313" key="3">
    <source>
        <dbReference type="Proteomes" id="UP000272942"/>
    </source>
</evidence>
<protein>
    <submittedName>
        <fullName evidence="2">Uncharacterized protein</fullName>
    </submittedName>
</protein>
<evidence type="ECO:0000256" key="1">
    <source>
        <dbReference type="SAM" id="MobiDB-lite"/>
    </source>
</evidence>
<feature type="compositionally biased region" description="Acidic residues" evidence="1">
    <location>
        <begin position="120"/>
        <end position="132"/>
    </location>
</feature>
<keyword evidence="3" id="KW-1185">Reference proteome</keyword>
<feature type="region of interest" description="Disordered" evidence="1">
    <location>
        <begin position="1"/>
        <end position="141"/>
    </location>
</feature>
<dbReference type="Proteomes" id="UP000272942">
    <property type="component" value="Unassembled WGS sequence"/>
</dbReference>
<sequence length="205" mass="22698">MLPKRATKNTSKPGDFDYEEPPLNPVQPPEKNKLPHREQQNPQRSRVTHTSSPDSFKTEMSSFYAQMEQELAGQPANVGRLSQLGSHDPTMYRLWKRNKQGLSGRKKPRKNGRHARLAEAEDFESDDSDENLELGNDYEQQPSTNHTAVACDEMANHVMRNLCASAFPSGSELQPPTGPAAQLFAALGIPVNQLGSVRQGNHGAP</sequence>
<dbReference type="AlphaFoldDB" id="A0A3P8L0M2"/>
<feature type="compositionally biased region" description="Basic and acidic residues" evidence="1">
    <location>
        <begin position="30"/>
        <end position="39"/>
    </location>
</feature>
<dbReference type="EMBL" id="UZAN01048330">
    <property type="protein sequence ID" value="VDP86346.1"/>
    <property type="molecule type" value="Genomic_DNA"/>
</dbReference>
<proteinExistence type="predicted"/>